<feature type="non-terminal residue" evidence="3">
    <location>
        <position position="1"/>
    </location>
</feature>
<name>A0A6A4LFT8_9ERIC</name>
<accession>A0A6A4LFT8</accession>
<dbReference type="InterPro" id="IPR001810">
    <property type="entry name" value="F-box_dom"/>
</dbReference>
<dbReference type="Proteomes" id="UP000428333">
    <property type="component" value="Linkage Group LG08"/>
</dbReference>
<feature type="compositionally biased region" description="Basic and acidic residues" evidence="1">
    <location>
        <begin position="549"/>
        <end position="580"/>
    </location>
</feature>
<evidence type="ECO:0000259" key="2">
    <source>
        <dbReference type="PROSITE" id="PS50181"/>
    </source>
</evidence>
<dbReference type="InterPro" id="IPR050796">
    <property type="entry name" value="SCF_F-box_component"/>
</dbReference>
<feature type="region of interest" description="Disordered" evidence="1">
    <location>
        <begin position="535"/>
        <end position="580"/>
    </location>
</feature>
<dbReference type="InterPro" id="IPR036047">
    <property type="entry name" value="F-box-like_dom_sf"/>
</dbReference>
<reference evidence="3 4" key="1">
    <citation type="journal article" date="2019" name="Genome Biol. Evol.">
        <title>The Rhododendron genome and chromosomal organization provide insight into shared whole-genome duplications across the heath family (Ericaceae).</title>
        <authorList>
            <person name="Soza V.L."/>
            <person name="Lindsley D."/>
            <person name="Waalkes A."/>
            <person name="Ramage E."/>
            <person name="Patwardhan R.P."/>
            <person name="Burton J.N."/>
            <person name="Adey A."/>
            <person name="Kumar A."/>
            <person name="Qiu R."/>
            <person name="Shendure J."/>
            <person name="Hall B."/>
        </authorList>
    </citation>
    <scope>NUCLEOTIDE SEQUENCE [LARGE SCALE GENOMIC DNA]</scope>
    <source>
        <strain evidence="3">RSF 1966-606</strain>
    </source>
</reference>
<dbReference type="Pfam" id="PF24750">
    <property type="entry name" value="b-prop_At3g26010-like"/>
    <property type="match status" value="1"/>
</dbReference>
<organism evidence="3 4">
    <name type="scientific">Rhododendron williamsianum</name>
    <dbReference type="NCBI Taxonomy" id="262921"/>
    <lineage>
        <taxon>Eukaryota</taxon>
        <taxon>Viridiplantae</taxon>
        <taxon>Streptophyta</taxon>
        <taxon>Embryophyta</taxon>
        <taxon>Tracheophyta</taxon>
        <taxon>Spermatophyta</taxon>
        <taxon>Magnoliopsida</taxon>
        <taxon>eudicotyledons</taxon>
        <taxon>Gunneridae</taxon>
        <taxon>Pentapetalae</taxon>
        <taxon>asterids</taxon>
        <taxon>Ericales</taxon>
        <taxon>Ericaceae</taxon>
        <taxon>Ericoideae</taxon>
        <taxon>Rhodoreae</taxon>
        <taxon>Rhododendron</taxon>
    </lineage>
</organism>
<dbReference type="EMBL" id="QEFC01002142">
    <property type="protein sequence ID" value="KAE9454169.1"/>
    <property type="molecule type" value="Genomic_DNA"/>
</dbReference>
<evidence type="ECO:0000313" key="4">
    <source>
        <dbReference type="Proteomes" id="UP000428333"/>
    </source>
</evidence>
<evidence type="ECO:0000256" key="1">
    <source>
        <dbReference type="SAM" id="MobiDB-lite"/>
    </source>
</evidence>
<dbReference type="SUPFAM" id="SSF81383">
    <property type="entry name" value="F-box domain"/>
    <property type="match status" value="1"/>
</dbReference>
<dbReference type="Pfam" id="PF00646">
    <property type="entry name" value="F-box"/>
    <property type="match status" value="1"/>
</dbReference>
<dbReference type="InterPro" id="IPR056592">
    <property type="entry name" value="Beta-prop_At3g26010-like"/>
</dbReference>
<dbReference type="PROSITE" id="PS50181">
    <property type="entry name" value="FBOX"/>
    <property type="match status" value="1"/>
</dbReference>
<comment type="caution">
    <text evidence="3">The sequence shown here is derived from an EMBL/GenBank/DDBJ whole genome shotgun (WGS) entry which is preliminary data.</text>
</comment>
<dbReference type="Gene3D" id="1.20.1280.50">
    <property type="match status" value="1"/>
</dbReference>
<dbReference type="SMART" id="SM00256">
    <property type="entry name" value="FBOX"/>
    <property type="match status" value="1"/>
</dbReference>
<feature type="domain" description="F-box" evidence="2">
    <location>
        <begin position="1"/>
        <end position="50"/>
    </location>
</feature>
<gene>
    <name evidence="3" type="ORF">C3L33_13926</name>
</gene>
<dbReference type="CDD" id="cd22157">
    <property type="entry name" value="F-box_AtFBW1-like"/>
    <property type="match status" value="1"/>
</dbReference>
<evidence type="ECO:0000313" key="3">
    <source>
        <dbReference type="EMBL" id="KAE9454169.1"/>
    </source>
</evidence>
<dbReference type="OrthoDB" id="1533516at2759"/>
<sequence>MAHVQPLCDDILLDVFLRLPVDSVFRFKSVSKRWNRLLSTPSFRSKYQSMRVGDAEVVLRSPVLLGFFQGSPSYVPKEIRDITTPRLSFLPASQKTTYMKSRKFIDKLDCFFVGSSNGIILCGRHPSTYYVCNPVTDRVVQVPKPSNKTCGAMNVAIGFLYEEIHDAVSDTLRGKYKVVRADLRTTSEVRYDTLLIETYSSDTGVWEQSVLRGSIPFLLIPRWPSIVLRGVFYWSAYHSTIAAYDPNASHNWVWLIKLPQSTGIQNCVLAESPDGMLHCGMDDRMDDDAGQLLLGYILIRFGLEMAWCDVEEGSLSPVGYDGNISSGDDIDIYSSMTLFSLAIASTVPEKDCEVKVDECFVLLITSVFKASNTSDLFHTRYCIIRELVEFSVCLVHRYFVCCEGENIPASNGLRFVCGWERLVICKKFGSCKWLPDLWLDISSRGFLQFYFLQRVDESGWNSVLLRFFLPCARRICNTGHINLGFFSHLFSLLRGVGFLNFCTSELRFTSGSRGIPAITKSTSGATLVGGREWEGSGACGGKSGAAPVRGREWEGRGGRRWKGCGERKGEGRGGRGGREWKGSGCGGKYGAYRHTGQVEESGKGVAVDESMVQTGRVEESGRGMVDEVGRGMVDEGGRGVLQKMKIKEVIMIVITNRKMKIKEVMIVATADQRIRI</sequence>
<protein>
    <recommendedName>
        <fullName evidence="2">F-box domain-containing protein</fullName>
    </recommendedName>
</protein>
<keyword evidence="4" id="KW-1185">Reference proteome</keyword>
<dbReference type="PANTHER" id="PTHR31672:SF9">
    <property type="entry name" value="F-BOX DOMAIN-CONTAINING PROTEIN"/>
    <property type="match status" value="1"/>
</dbReference>
<dbReference type="AlphaFoldDB" id="A0A6A4LFT8"/>
<dbReference type="PANTHER" id="PTHR31672">
    <property type="entry name" value="BNACNNG10540D PROTEIN"/>
    <property type="match status" value="1"/>
</dbReference>
<proteinExistence type="predicted"/>